<dbReference type="Pfam" id="PF00646">
    <property type="entry name" value="F-box"/>
    <property type="match status" value="1"/>
</dbReference>
<dbReference type="Proteomes" id="UP001293593">
    <property type="component" value="Unassembled WGS sequence"/>
</dbReference>
<evidence type="ECO:0000313" key="3">
    <source>
        <dbReference type="Proteomes" id="UP001293593"/>
    </source>
</evidence>
<dbReference type="SUPFAM" id="SSF81383">
    <property type="entry name" value="F-box domain"/>
    <property type="match status" value="1"/>
</dbReference>
<dbReference type="AlphaFoldDB" id="A0AAE1MQ47"/>
<evidence type="ECO:0000313" key="2">
    <source>
        <dbReference type="EMBL" id="KAK4269753.1"/>
    </source>
</evidence>
<sequence length="271" mass="31143">MDFTNVLPVDCISKIISLTSPKDACRSASVSSVFKTAEDSDNVWERFLPRDYEDMIAQSSLSQSFISSLNKKQIFFHLCDHPVLLNDGEMSLGIEKESGKKCCMLGAKGLTIVWGDTRAYWQWISLPDSRFNEVAKLNYVWWLDIKGRLNANNVLSPGTLYTAFFVYRLEGEHSMRERFVEMSVINSEGSLSGSHRRIILDPNSTNSMMRKRQRVGYKREDGWMEVEIADLFIDEHCDGGEGFTEFRLWETNGYIKDGLIVEGFEFRPKRL</sequence>
<dbReference type="SMART" id="SM00256">
    <property type="entry name" value="FBOX"/>
    <property type="match status" value="1"/>
</dbReference>
<name>A0AAE1MQ47_9FABA</name>
<dbReference type="Pfam" id="PF14299">
    <property type="entry name" value="PP2"/>
    <property type="match status" value="1"/>
</dbReference>
<dbReference type="InterPro" id="IPR025886">
    <property type="entry name" value="PP2-like"/>
</dbReference>
<feature type="domain" description="F-box" evidence="1">
    <location>
        <begin position="7"/>
        <end position="47"/>
    </location>
</feature>
<dbReference type="PANTHER" id="PTHR32278:SF111">
    <property type="entry name" value="F-BOX PROTEIN PP2-B12-RELATED"/>
    <property type="match status" value="1"/>
</dbReference>
<reference evidence="2" key="1">
    <citation type="submission" date="2023-10" db="EMBL/GenBank/DDBJ databases">
        <title>Chromosome-level genome of the transformable northern wattle, Acacia crassicarpa.</title>
        <authorList>
            <person name="Massaro I."/>
            <person name="Sinha N.R."/>
            <person name="Poethig S."/>
            <person name="Leichty A.R."/>
        </authorList>
    </citation>
    <scope>NUCLEOTIDE SEQUENCE</scope>
    <source>
        <strain evidence="2">Acra3RX</strain>
        <tissue evidence="2">Leaf</tissue>
    </source>
</reference>
<organism evidence="2 3">
    <name type="scientific">Acacia crassicarpa</name>
    <name type="common">northern wattle</name>
    <dbReference type="NCBI Taxonomy" id="499986"/>
    <lineage>
        <taxon>Eukaryota</taxon>
        <taxon>Viridiplantae</taxon>
        <taxon>Streptophyta</taxon>
        <taxon>Embryophyta</taxon>
        <taxon>Tracheophyta</taxon>
        <taxon>Spermatophyta</taxon>
        <taxon>Magnoliopsida</taxon>
        <taxon>eudicotyledons</taxon>
        <taxon>Gunneridae</taxon>
        <taxon>Pentapetalae</taxon>
        <taxon>rosids</taxon>
        <taxon>fabids</taxon>
        <taxon>Fabales</taxon>
        <taxon>Fabaceae</taxon>
        <taxon>Caesalpinioideae</taxon>
        <taxon>mimosoid clade</taxon>
        <taxon>Acacieae</taxon>
        <taxon>Acacia</taxon>
    </lineage>
</organism>
<dbReference type="CDD" id="cd22162">
    <property type="entry name" value="F-box_AtSKIP3-like"/>
    <property type="match status" value="1"/>
</dbReference>
<comment type="caution">
    <text evidence="2">The sequence shown here is derived from an EMBL/GenBank/DDBJ whole genome shotgun (WGS) entry which is preliminary data.</text>
</comment>
<keyword evidence="3" id="KW-1185">Reference proteome</keyword>
<accession>A0AAE1MQ47</accession>
<dbReference type="EMBL" id="JAWXYG010000006">
    <property type="protein sequence ID" value="KAK4269753.1"/>
    <property type="molecule type" value="Genomic_DNA"/>
</dbReference>
<dbReference type="InterPro" id="IPR036047">
    <property type="entry name" value="F-box-like_dom_sf"/>
</dbReference>
<gene>
    <name evidence="2" type="ORF">QN277_022868</name>
</gene>
<dbReference type="InterPro" id="IPR001810">
    <property type="entry name" value="F-box_dom"/>
</dbReference>
<dbReference type="Gene3D" id="1.20.1280.50">
    <property type="match status" value="1"/>
</dbReference>
<proteinExistence type="predicted"/>
<evidence type="ECO:0000259" key="1">
    <source>
        <dbReference type="SMART" id="SM00256"/>
    </source>
</evidence>
<dbReference type="PANTHER" id="PTHR32278">
    <property type="entry name" value="F-BOX DOMAIN-CONTAINING PROTEIN"/>
    <property type="match status" value="1"/>
</dbReference>
<protein>
    <recommendedName>
        <fullName evidence="1">F-box domain-containing protein</fullName>
    </recommendedName>
</protein>